<feature type="transmembrane region" description="Helical" evidence="1">
    <location>
        <begin position="190"/>
        <end position="207"/>
    </location>
</feature>
<dbReference type="PaxDb" id="2903-EOD39625"/>
<proteinExistence type="predicted"/>
<dbReference type="KEGG" id="ehx:EMIHUDRAFT_79025"/>
<dbReference type="HOGENOM" id="CLU_065698_0_0_1"/>
<reference evidence="3" key="1">
    <citation type="journal article" date="2013" name="Nature">
        <title>Pan genome of the phytoplankton Emiliania underpins its global distribution.</title>
        <authorList>
            <person name="Read B.A."/>
            <person name="Kegel J."/>
            <person name="Klute M.J."/>
            <person name="Kuo A."/>
            <person name="Lefebvre S.C."/>
            <person name="Maumus F."/>
            <person name="Mayer C."/>
            <person name="Miller J."/>
            <person name="Monier A."/>
            <person name="Salamov A."/>
            <person name="Young J."/>
            <person name="Aguilar M."/>
            <person name="Claverie J.M."/>
            <person name="Frickenhaus S."/>
            <person name="Gonzalez K."/>
            <person name="Herman E.K."/>
            <person name="Lin Y.C."/>
            <person name="Napier J."/>
            <person name="Ogata H."/>
            <person name="Sarno A.F."/>
            <person name="Shmutz J."/>
            <person name="Schroeder D."/>
            <person name="de Vargas C."/>
            <person name="Verret F."/>
            <person name="von Dassow P."/>
            <person name="Valentin K."/>
            <person name="Van de Peer Y."/>
            <person name="Wheeler G."/>
            <person name="Dacks J.B."/>
            <person name="Delwiche C.F."/>
            <person name="Dyhrman S.T."/>
            <person name="Glockner G."/>
            <person name="John U."/>
            <person name="Richards T."/>
            <person name="Worden A.Z."/>
            <person name="Zhang X."/>
            <person name="Grigoriev I.V."/>
            <person name="Allen A.E."/>
            <person name="Bidle K."/>
            <person name="Borodovsky M."/>
            <person name="Bowler C."/>
            <person name="Brownlee C."/>
            <person name="Cock J.M."/>
            <person name="Elias M."/>
            <person name="Gladyshev V.N."/>
            <person name="Groth M."/>
            <person name="Guda C."/>
            <person name="Hadaegh A."/>
            <person name="Iglesias-Rodriguez M.D."/>
            <person name="Jenkins J."/>
            <person name="Jones B.M."/>
            <person name="Lawson T."/>
            <person name="Leese F."/>
            <person name="Lindquist E."/>
            <person name="Lobanov A."/>
            <person name="Lomsadze A."/>
            <person name="Malik S.B."/>
            <person name="Marsh M.E."/>
            <person name="Mackinder L."/>
            <person name="Mock T."/>
            <person name="Mueller-Roeber B."/>
            <person name="Pagarete A."/>
            <person name="Parker M."/>
            <person name="Probert I."/>
            <person name="Quesneville H."/>
            <person name="Raines C."/>
            <person name="Rensing S.A."/>
            <person name="Riano-Pachon D.M."/>
            <person name="Richier S."/>
            <person name="Rokitta S."/>
            <person name="Shiraiwa Y."/>
            <person name="Soanes D.M."/>
            <person name="van der Giezen M."/>
            <person name="Wahlund T.M."/>
            <person name="Williams B."/>
            <person name="Wilson W."/>
            <person name="Wolfe G."/>
            <person name="Wurch L.L."/>
        </authorList>
    </citation>
    <scope>NUCLEOTIDE SEQUENCE</scope>
</reference>
<feature type="transmembrane region" description="Helical" evidence="1">
    <location>
        <begin position="214"/>
        <end position="233"/>
    </location>
</feature>
<keyword evidence="1" id="KW-1133">Transmembrane helix</keyword>
<feature type="transmembrane region" description="Helical" evidence="1">
    <location>
        <begin position="253"/>
        <end position="278"/>
    </location>
</feature>
<evidence type="ECO:0000313" key="3">
    <source>
        <dbReference type="Proteomes" id="UP000013827"/>
    </source>
</evidence>
<accession>A0A0D3KV40</accession>
<protein>
    <submittedName>
        <fullName evidence="2">Uncharacterized protein</fullName>
    </submittedName>
</protein>
<feature type="transmembrane region" description="Helical" evidence="1">
    <location>
        <begin position="99"/>
        <end position="117"/>
    </location>
</feature>
<organism evidence="2 3">
    <name type="scientific">Emiliania huxleyi (strain CCMP1516)</name>
    <dbReference type="NCBI Taxonomy" id="280463"/>
    <lineage>
        <taxon>Eukaryota</taxon>
        <taxon>Haptista</taxon>
        <taxon>Haptophyta</taxon>
        <taxon>Prymnesiophyceae</taxon>
        <taxon>Isochrysidales</taxon>
        <taxon>Noelaerhabdaceae</taxon>
        <taxon>Emiliania</taxon>
    </lineage>
</organism>
<dbReference type="AlphaFoldDB" id="A0A0D3KV40"/>
<dbReference type="EnsemblProtists" id="EOD39625">
    <property type="protein sequence ID" value="EOD39625"/>
    <property type="gene ID" value="EMIHUDRAFT_79025"/>
</dbReference>
<keyword evidence="1" id="KW-0812">Transmembrane</keyword>
<keyword evidence="1" id="KW-0472">Membrane</keyword>
<feature type="transmembrane region" description="Helical" evidence="1">
    <location>
        <begin position="33"/>
        <end position="52"/>
    </location>
</feature>
<evidence type="ECO:0000256" key="1">
    <source>
        <dbReference type="SAM" id="Phobius"/>
    </source>
</evidence>
<sequence length="361" mass="40326">MEGIIVTDFIAVVPRTATWLDFFTADVPVTPRVATALVYLVFWLLLLGFCFHKLSEQSYFRQLGGGRILLRSLAANYEAQSYSYCNMIFWTILFEFDTVIIPAYFPFVLALLVMETYEGNIREAAVLLLIFYLVSRLHSMAVYIVELLACIPEWLIQPEDGADGFSASGPGANAYVRGSRVDVELNTLNYIYLWTTGIGFFLLLILMKLQMTMLYLWFVPAIIIWYCIAWQSIPYCLNGWPSCPTHTGPCVSLTAIGTVIVFVSLFLFHHACFLFPCLCAPEVPGYLFFPPSGAIDSPLTGKFDVSHGLFLRRLFGGGDTWDCAWEPPSLDAAEEAEAAGRLLHESVALSPVLAFFSNALS</sequence>
<dbReference type="RefSeq" id="XP_005792054.1">
    <property type="nucleotide sequence ID" value="XM_005791997.1"/>
</dbReference>
<dbReference type="GeneID" id="17284896"/>
<evidence type="ECO:0000313" key="2">
    <source>
        <dbReference type="EnsemblProtists" id="EOD39625"/>
    </source>
</evidence>
<reference evidence="2" key="2">
    <citation type="submission" date="2024-10" db="UniProtKB">
        <authorList>
            <consortium name="EnsemblProtists"/>
        </authorList>
    </citation>
    <scope>IDENTIFICATION</scope>
</reference>
<keyword evidence="3" id="KW-1185">Reference proteome</keyword>
<name>A0A0D3KV40_EMIH1</name>
<dbReference type="Proteomes" id="UP000013827">
    <property type="component" value="Unassembled WGS sequence"/>
</dbReference>